<organism evidence="4 5">
    <name type="scientific">Didymella glomerata</name>
    <dbReference type="NCBI Taxonomy" id="749621"/>
    <lineage>
        <taxon>Eukaryota</taxon>
        <taxon>Fungi</taxon>
        <taxon>Dikarya</taxon>
        <taxon>Ascomycota</taxon>
        <taxon>Pezizomycotina</taxon>
        <taxon>Dothideomycetes</taxon>
        <taxon>Pleosporomycetidae</taxon>
        <taxon>Pleosporales</taxon>
        <taxon>Pleosporineae</taxon>
        <taxon>Didymellaceae</taxon>
        <taxon>Didymella</taxon>
    </lineage>
</organism>
<dbReference type="PANTHER" id="PTHR48081">
    <property type="entry name" value="AB HYDROLASE SUPERFAMILY PROTEIN C4A8.06C"/>
    <property type="match status" value="1"/>
</dbReference>
<gene>
    <name evidence="4" type="ORF">N0V87_003369</name>
</gene>
<dbReference type="Gene3D" id="3.40.50.1820">
    <property type="entry name" value="alpha/beta hydrolase"/>
    <property type="match status" value="1"/>
</dbReference>
<keyword evidence="1" id="KW-0378">Hydrolase</keyword>
<dbReference type="InterPro" id="IPR050300">
    <property type="entry name" value="GDXG_lipolytic_enzyme"/>
</dbReference>
<dbReference type="SUPFAM" id="SSF53474">
    <property type="entry name" value="alpha/beta-Hydrolases"/>
    <property type="match status" value="1"/>
</dbReference>
<feature type="region of interest" description="Disordered" evidence="2">
    <location>
        <begin position="1"/>
        <end position="31"/>
    </location>
</feature>
<dbReference type="OrthoDB" id="2152029at2759"/>
<protein>
    <recommendedName>
        <fullName evidence="3">Alpha/beta hydrolase fold-3 domain-containing protein</fullName>
    </recommendedName>
</protein>
<dbReference type="InterPro" id="IPR013094">
    <property type="entry name" value="AB_hydrolase_3"/>
</dbReference>
<dbReference type="InterPro" id="IPR029058">
    <property type="entry name" value="AB_hydrolase_fold"/>
</dbReference>
<evidence type="ECO:0000256" key="2">
    <source>
        <dbReference type="SAM" id="MobiDB-lite"/>
    </source>
</evidence>
<feature type="compositionally biased region" description="Basic and acidic residues" evidence="2">
    <location>
        <begin position="1"/>
        <end position="13"/>
    </location>
</feature>
<evidence type="ECO:0000256" key="1">
    <source>
        <dbReference type="ARBA" id="ARBA00022801"/>
    </source>
</evidence>
<dbReference type="PANTHER" id="PTHR48081:SF8">
    <property type="entry name" value="ALPHA_BETA HYDROLASE FOLD-3 DOMAIN-CONTAINING PROTEIN-RELATED"/>
    <property type="match status" value="1"/>
</dbReference>
<dbReference type="GO" id="GO:0016787">
    <property type="term" value="F:hydrolase activity"/>
    <property type="evidence" value="ECO:0007669"/>
    <property type="project" value="UniProtKB-KW"/>
</dbReference>
<accession>A0A9W9C1F6</accession>
<name>A0A9W9C1F6_9PLEO</name>
<keyword evidence="5" id="KW-1185">Reference proteome</keyword>
<dbReference type="EMBL" id="JAPEUV010000024">
    <property type="protein sequence ID" value="KAJ4339195.1"/>
    <property type="molecule type" value="Genomic_DNA"/>
</dbReference>
<dbReference type="Proteomes" id="UP001140562">
    <property type="component" value="Unassembled WGS sequence"/>
</dbReference>
<evidence type="ECO:0000313" key="5">
    <source>
        <dbReference type="Proteomes" id="UP001140562"/>
    </source>
</evidence>
<sequence>MSYSSDVHDRQKNPLETSPETHQYAAQEGPSIKVTERADRTMLMGVLMKLVRLFRKQLNAGEPKHEDGSIKLKPPKARLRPCTAQERAVCDIRIYDIIPSHTRSKTPTKRIYYIAGGSWQIAPSGQHWWVCAQLAQQLPDTVISLISVPLAPNNTASSSFPWCLKLYRELLKMAEQAEETVTFMGDSSGANIVLCLAMEALRQEAEDPAMERTPRPTSLINICPSTDMTRKNPDIEKLRKFDPLMSPEIINDTAQAWCGKDVDRADRIVSPINADFSLLAKSGIKVHGVTAGYDVLSPDGVIFRNRLSEYGVKGEWLHWDKQMHCFVLTAPYRISEGKQALEWLSDPEEDTADDSSCIESNKKRKRATTSEDLAQDGHAQWKKLGQTKARQQPGIPRRQDPFFGHFNRNIRDSIYAYLIFEPLERLHRTPVGIDGHAFAKTCRQARKELREEADHQLRVFIKCASGAYKQNTEHEIRLSKELADGATLTGVKDLTLICTGNLPQFAPHNNRMPKPFNRLLRLHLRSLTLHFVGNSKQNVPMDIETLQTSMTNALDLMVEDNVFGLGPHKPHSEALIKRLTVFWVFRLNPLGRVTVTDKRVGYKQWGGIAGSRLRGHRQMQSLMRNTSKIELQGEPS</sequence>
<comment type="caution">
    <text evidence="4">The sequence shown here is derived from an EMBL/GenBank/DDBJ whole genome shotgun (WGS) entry which is preliminary data.</text>
</comment>
<feature type="domain" description="Alpha/beta hydrolase fold-3" evidence="3">
    <location>
        <begin position="112"/>
        <end position="327"/>
    </location>
</feature>
<evidence type="ECO:0000313" key="4">
    <source>
        <dbReference type="EMBL" id="KAJ4339195.1"/>
    </source>
</evidence>
<feature type="region of interest" description="Disordered" evidence="2">
    <location>
        <begin position="345"/>
        <end position="402"/>
    </location>
</feature>
<dbReference type="Pfam" id="PF07859">
    <property type="entry name" value="Abhydrolase_3"/>
    <property type="match status" value="1"/>
</dbReference>
<proteinExistence type="predicted"/>
<evidence type="ECO:0000259" key="3">
    <source>
        <dbReference type="Pfam" id="PF07859"/>
    </source>
</evidence>
<dbReference type="AlphaFoldDB" id="A0A9W9C1F6"/>
<reference evidence="4" key="1">
    <citation type="submission" date="2022-10" db="EMBL/GenBank/DDBJ databases">
        <title>Tapping the CABI collections for fungal endophytes: first genome assemblies for Collariella, Neodidymelliopsis, Ascochyta clinopodiicola, Didymella pomorum, Didymosphaeria variabile, Neocosmospora piperis and Neocucurbitaria cava.</title>
        <authorList>
            <person name="Hill R."/>
        </authorList>
    </citation>
    <scope>NUCLEOTIDE SEQUENCE</scope>
    <source>
        <strain evidence="4">IMI 360193</strain>
    </source>
</reference>